<evidence type="ECO:0000313" key="3">
    <source>
        <dbReference type="Proteomes" id="UP000196053"/>
    </source>
</evidence>
<evidence type="ECO:0000313" key="2">
    <source>
        <dbReference type="EMBL" id="CUH91683.1"/>
    </source>
</evidence>
<dbReference type="EMBL" id="LN879430">
    <property type="protein sequence ID" value="CUH91683.1"/>
    <property type="molecule type" value="Genomic_DNA"/>
</dbReference>
<evidence type="ECO:0000256" key="1">
    <source>
        <dbReference type="SAM" id="Phobius"/>
    </source>
</evidence>
<dbReference type="AlphaFoldDB" id="A0A0K8J306"/>
<keyword evidence="3" id="KW-1185">Reference proteome</keyword>
<accession>A0A0K8J306</accession>
<name>A0A0K8J306_9FIRM</name>
<proteinExistence type="predicted"/>
<dbReference type="KEGG" id="hsd:SD1D_0129"/>
<dbReference type="Proteomes" id="UP000196053">
    <property type="component" value="Chromosome I"/>
</dbReference>
<protein>
    <submittedName>
        <fullName evidence="2">Uncharacterized protein</fullName>
    </submittedName>
</protein>
<keyword evidence="1" id="KW-0812">Transmembrane</keyword>
<keyword evidence="1" id="KW-1133">Transmembrane helix</keyword>
<dbReference type="RefSeq" id="WP_058257135.1">
    <property type="nucleotide sequence ID" value="NZ_DUPS01000006.1"/>
</dbReference>
<organism evidence="2 3">
    <name type="scientific">Herbinix luporum</name>
    <dbReference type="NCBI Taxonomy" id="1679721"/>
    <lineage>
        <taxon>Bacteria</taxon>
        <taxon>Bacillati</taxon>
        <taxon>Bacillota</taxon>
        <taxon>Clostridia</taxon>
        <taxon>Lachnospirales</taxon>
        <taxon>Lachnospiraceae</taxon>
        <taxon>Herbinix</taxon>
    </lineage>
</organism>
<dbReference type="NCBIfam" id="NF041635">
    <property type="entry name" value="STM3941_fam"/>
    <property type="match status" value="1"/>
</dbReference>
<dbReference type="OrthoDB" id="4764283at2"/>
<gene>
    <name evidence="2" type="ORF">SD1D_0129</name>
</gene>
<reference evidence="3" key="1">
    <citation type="submission" date="2015-09" db="EMBL/GenBank/DDBJ databases">
        <authorList>
            <person name="Wibberg D."/>
        </authorList>
    </citation>
    <scope>NUCLEOTIDE SEQUENCE [LARGE SCALE GENOMIC DNA]</scope>
    <source>
        <strain evidence="3">SD1D</strain>
    </source>
</reference>
<sequence>MGDIIIEETNHRAFAMTMASFFMLAASTAICIYGFMKENKFYKIVGLLVAIIFLIGFLAAIIQATKTKILFIITMDGIIDCPSIGGYGFISYKDIKEFEIIHLHGLETIAVILKNRDEFISKLPQNKKRLAKRNLSLNQPAIILHTDLAKDMVPEDILSLLQKRLKDYKRLYE</sequence>
<feature type="transmembrane region" description="Helical" evidence="1">
    <location>
        <begin position="41"/>
        <end position="62"/>
    </location>
</feature>
<keyword evidence="1" id="KW-0472">Membrane</keyword>
<feature type="transmembrane region" description="Helical" evidence="1">
    <location>
        <begin position="12"/>
        <end position="35"/>
    </location>
</feature>
<dbReference type="InterPro" id="IPR048136">
    <property type="entry name" value="STM3941-like"/>
</dbReference>